<evidence type="ECO:0000313" key="2">
    <source>
        <dbReference type="Proteomes" id="UP000271087"/>
    </source>
</evidence>
<dbReference type="WBParaSite" id="nOo.2.0.1.t06038-RA">
    <property type="protein sequence ID" value="nOo.2.0.1.t06038-RA"/>
    <property type="gene ID" value="nOo.2.0.1.g06038"/>
</dbReference>
<dbReference type="AlphaFoldDB" id="A0A182ED90"/>
<gene>
    <name evidence="1" type="ORF">NOO_LOCUS6038</name>
</gene>
<protein>
    <submittedName>
        <fullName evidence="1 3">Uncharacterized protein</fullName>
    </submittedName>
</protein>
<organism evidence="3">
    <name type="scientific">Onchocerca ochengi</name>
    <name type="common">Filarial nematode worm</name>
    <dbReference type="NCBI Taxonomy" id="42157"/>
    <lineage>
        <taxon>Eukaryota</taxon>
        <taxon>Metazoa</taxon>
        <taxon>Ecdysozoa</taxon>
        <taxon>Nematoda</taxon>
        <taxon>Chromadorea</taxon>
        <taxon>Rhabditida</taxon>
        <taxon>Spirurina</taxon>
        <taxon>Spiruromorpha</taxon>
        <taxon>Filarioidea</taxon>
        <taxon>Onchocercidae</taxon>
        <taxon>Onchocerca</taxon>
    </lineage>
</organism>
<accession>A0A182ED90</accession>
<dbReference type="STRING" id="42157.A0A182ED90"/>
<keyword evidence="2" id="KW-1185">Reference proteome</keyword>
<dbReference type="EMBL" id="UYRW01001770">
    <property type="protein sequence ID" value="VDK80656.1"/>
    <property type="molecule type" value="Genomic_DNA"/>
</dbReference>
<reference evidence="3" key="1">
    <citation type="submission" date="2016-06" db="UniProtKB">
        <authorList>
            <consortium name="WormBaseParasite"/>
        </authorList>
    </citation>
    <scope>IDENTIFICATION</scope>
</reference>
<dbReference type="Proteomes" id="UP000271087">
    <property type="component" value="Unassembled WGS sequence"/>
</dbReference>
<sequence length="192" mass="21409">MDSSTNLLGLITPTLSTDSSLRAFSLALKTSRYHRFLLDLIEYYLIQSQQEYLISRYIYCKSYLLYKLICYRNIEPQSHRPTLHSVRTHPAAPLPLMSTYTAAPGQLQVASVAHAGLPQMFPYAHAICIWRCHAGSLQNTGCAATIITTANVTNGPVIANTAGLLIDYHEQINSLMKSIATIYARFLYCVCS</sequence>
<evidence type="ECO:0000313" key="1">
    <source>
        <dbReference type="EMBL" id="VDK80656.1"/>
    </source>
</evidence>
<name>A0A182ED90_ONCOC</name>
<proteinExistence type="predicted"/>
<evidence type="ECO:0000313" key="3">
    <source>
        <dbReference type="WBParaSite" id="nOo.2.0.1.t06038-RA"/>
    </source>
</evidence>
<reference evidence="1 2" key="2">
    <citation type="submission" date="2018-08" db="EMBL/GenBank/DDBJ databases">
        <authorList>
            <person name="Laetsch R D."/>
            <person name="Stevens L."/>
            <person name="Kumar S."/>
            <person name="Blaxter L. M."/>
        </authorList>
    </citation>
    <scope>NUCLEOTIDE SEQUENCE [LARGE SCALE GENOMIC DNA]</scope>
</reference>